<feature type="region of interest" description="Disordered" evidence="4">
    <location>
        <begin position="374"/>
        <end position="404"/>
    </location>
</feature>
<dbReference type="GeneID" id="25329231"/>
<keyword evidence="3" id="KW-0539">Nucleus</keyword>
<keyword evidence="6" id="KW-1185">Reference proteome</keyword>
<evidence type="ECO:0000256" key="3">
    <source>
        <dbReference type="ARBA" id="ARBA00023242"/>
    </source>
</evidence>
<dbReference type="RefSeq" id="XP_013315589.1">
    <property type="nucleotide sequence ID" value="XM_013460135.1"/>
</dbReference>
<evidence type="ECO:0000256" key="4">
    <source>
        <dbReference type="SAM" id="MobiDB-lite"/>
    </source>
</evidence>
<dbReference type="EMBL" id="KN847320">
    <property type="protein sequence ID" value="KIW55005.1"/>
    <property type="molecule type" value="Genomic_DNA"/>
</dbReference>
<accession>A0A0D2EK78</accession>
<dbReference type="Proteomes" id="UP000054342">
    <property type="component" value="Unassembled WGS sequence"/>
</dbReference>
<evidence type="ECO:0000256" key="2">
    <source>
        <dbReference type="ARBA" id="ARBA00023163"/>
    </source>
</evidence>
<sequence>METLCLMAYYAQAADMHTAANLYIGQASRLARSFRLDQTLSGPRDTSNSVAFSHLRLQKLWWNICVLDQRLAATIDATPDVCFDKQLNQVGLDKTHESSSDFGLRATLSIATVLMRVTAGIGLWANLKCAVLIWWTVISSYRGKNIDMVLVKTVSQQFAFLSRVGKRINATEPLCYGQSLTTISRSAASLYLSYCHCIMVATKPFLLQLAKGSGSDEATSLATSDIGLPPELTIPMVKASIHAAVISLSIISALREQSILENFMFMDGEITFLAALSLLLANMVLPNSTASSFLDLAKGILQEMGDKGNLPVAALKDELHDICELAATACASNTNLGISFQQFARPLSVISDAETLNNAILIVLEAMECSLDSPSDAHESHVPNHALAGQDRRPPVQQLSDSQPAFNPLIPATLPSHDSLVASQSTELYLDQVHLQGVDSQFDSSMVDIDWLDFV</sequence>
<keyword evidence="2" id="KW-0804">Transcription</keyword>
<protein>
    <recommendedName>
        <fullName evidence="7">Transcription factor domain-containing protein</fullName>
    </recommendedName>
</protein>
<evidence type="ECO:0008006" key="7">
    <source>
        <dbReference type="Google" id="ProtNLM"/>
    </source>
</evidence>
<dbReference type="PANTHER" id="PTHR47424:SF6">
    <property type="entry name" value="PROLINE UTILIZATION TRANS-ACTIVATOR"/>
    <property type="match status" value="1"/>
</dbReference>
<dbReference type="InterPro" id="IPR051127">
    <property type="entry name" value="Fungal_SecMet_Regulators"/>
</dbReference>
<dbReference type="AlphaFoldDB" id="A0A0D2EK78"/>
<proteinExistence type="predicted"/>
<gene>
    <name evidence="5" type="ORF">PV05_07323</name>
</gene>
<evidence type="ECO:0000313" key="5">
    <source>
        <dbReference type="EMBL" id="KIW55005.1"/>
    </source>
</evidence>
<dbReference type="OrthoDB" id="3266505at2759"/>
<dbReference type="HOGENOM" id="CLU_601331_0_0_1"/>
<name>A0A0D2EK78_9EURO</name>
<evidence type="ECO:0000313" key="6">
    <source>
        <dbReference type="Proteomes" id="UP000054342"/>
    </source>
</evidence>
<reference evidence="5 6" key="1">
    <citation type="submission" date="2015-01" db="EMBL/GenBank/DDBJ databases">
        <title>The Genome Sequence of Exophiala xenobiotica CBS118157.</title>
        <authorList>
            <consortium name="The Broad Institute Genomics Platform"/>
            <person name="Cuomo C."/>
            <person name="de Hoog S."/>
            <person name="Gorbushina A."/>
            <person name="Stielow B."/>
            <person name="Teixiera M."/>
            <person name="Abouelleil A."/>
            <person name="Chapman S.B."/>
            <person name="Priest M."/>
            <person name="Young S.K."/>
            <person name="Wortman J."/>
            <person name="Nusbaum C."/>
            <person name="Birren B."/>
        </authorList>
    </citation>
    <scope>NUCLEOTIDE SEQUENCE [LARGE SCALE GENOMIC DNA]</scope>
    <source>
        <strain evidence="5 6">CBS 118157</strain>
    </source>
</reference>
<evidence type="ECO:0000256" key="1">
    <source>
        <dbReference type="ARBA" id="ARBA00023015"/>
    </source>
</evidence>
<dbReference type="CDD" id="cd12148">
    <property type="entry name" value="fungal_TF_MHR"/>
    <property type="match status" value="1"/>
</dbReference>
<keyword evidence="1" id="KW-0805">Transcription regulation</keyword>
<dbReference type="PANTHER" id="PTHR47424">
    <property type="entry name" value="REGULATORY PROTEIN GAL4"/>
    <property type="match status" value="1"/>
</dbReference>
<organism evidence="5 6">
    <name type="scientific">Exophiala xenobiotica</name>
    <dbReference type="NCBI Taxonomy" id="348802"/>
    <lineage>
        <taxon>Eukaryota</taxon>
        <taxon>Fungi</taxon>
        <taxon>Dikarya</taxon>
        <taxon>Ascomycota</taxon>
        <taxon>Pezizomycotina</taxon>
        <taxon>Eurotiomycetes</taxon>
        <taxon>Chaetothyriomycetidae</taxon>
        <taxon>Chaetothyriales</taxon>
        <taxon>Herpotrichiellaceae</taxon>
        <taxon>Exophiala</taxon>
    </lineage>
</organism>